<evidence type="ECO:0000313" key="2">
    <source>
        <dbReference type="Proteomes" id="UP001213000"/>
    </source>
</evidence>
<dbReference type="AlphaFoldDB" id="A0AAD5YMF7"/>
<gene>
    <name evidence="1" type="ORF">NP233_g10133</name>
</gene>
<evidence type="ECO:0008006" key="3">
    <source>
        <dbReference type="Google" id="ProtNLM"/>
    </source>
</evidence>
<organism evidence="1 2">
    <name type="scientific">Leucocoprinus birnbaumii</name>
    <dbReference type="NCBI Taxonomy" id="56174"/>
    <lineage>
        <taxon>Eukaryota</taxon>
        <taxon>Fungi</taxon>
        <taxon>Dikarya</taxon>
        <taxon>Basidiomycota</taxon>
        <taxon>Agaricomycotina</taxon>
        <taxon>Agaricomycetes</taxon>
        <taxon>Agaricomycetidae</taxon>
        <taxon>Agaricales</taxon>
        <taxon>Agaricineae</taxon>
        <taxon>Agaricaceae</taxon>
        <taxon>Leucocoprinus</taxon>
    </lineage>
</organism>
<dbReference type="EMBL" id="JANIEX010000990">
    <property type="protein sequence ID" value="KAJ3561534.1"/>
    <property type="molecule type" value="Genomic_DNA"/>
</dbReference>
<proteinExistence type="predicted"/>
<dbReference type="Proteomes" id="UP001213000">
    <property type="component" value="Unassembled WGS sequence"/>
</dbReference>
<name>A0AAD5YMF7_9AGAR</name>
<comment type="caution">
    <text evidence="1">The sequence shown here is derived from an EMBL/GenBank/DDBJ whole genome shotgun (WGS) entry which is preliminary data.</text>
</comment>
<sequence>MPYDPVAKLPLELVISIFQWTAPTPIPFPPCDREEGRLPESDMTFPYPVILGAVSSQWRELVWSTPSLWTFFTSTEKLRRQEKDVSSRLLLHLQKSKDLPLELEINMPPYNIRKTLFSPRVDPFLLESLPRIKRLFLWAPSNTWFAFLNKLSSIVELTIILPSGGTPNNPAVALTNCRSLRRLYFCGGSDVLPSPKPPLKFITNLHFAALPIDICVEIFLQISTLNKIGMFYPAPPTKPIPNDGLGIYEPVVFDHLEILLWEIWRDAENWHDYFLGRAYTPNLRTFRLYGSTPNFTRTATGVERSFFERLPSSLNRLELSQVLKGGLHSSLFDRHFEGLEYLVVKFCDDEMVVDAIRRLISSEMTSLCMPRLKSVVVDGCMCLFSGGNVADALISALGNCLRANDMFHLEMRNLNVAWTEKMKENILEVRRRGVRLTFWGCKILD</sequence>
<evidence type="ECO:0000313" key="1">
    <source>
        <dbReference type="EMBL" id="KAJ3561534.1"/>
    </source>
</evidence>
<reference evidence="1" key="1">
    <citation type="submission" date="2022-07" db="EMBL/GenBank/DDBJ databases">
        <title>Genome Sequence of Leucocoprinus birnbaumii.</title>
        <authorList>
            <person name="Buettner E."/>
        </authorList>
    </citation>
    <scope>NUCLEOTIDE SEQUENCE</scope>
    <source>
        <strain evidence="1">VT141</strain>
    </source>
</reference>
<accession>A0AAD5YMF7</accession>
<keyword evidence="2" id="KW-1185">Reference proteome</keyword>
<protein>
    <recommendedName>
        <fullName evidence="3">F-box domain-containing protein</fullName>
    </recommendedName>
</protein>